<keyword evidence="3" id="KW-1185">Reference proteome</keyword>
<dbReference type="EMBL" id="CAUYUJ010021093">
    <property type="protein sequence ID" value="CAK0902610.1"/>
    <property type="molecule type" value="Genomic_DNA"/>
</dbReference>
<protein>
    <recommendedName>
        <fullName evidence="4">Peroxisomal membrane protein PEX16</fullName>
    </recommendedName>
</protein>
<reference evidence="2" key="1">
    <citation type="submission" date="2023-10" db="EMBL/GenBank/DDBJ databases">
        <authorList>
            <person name="Chen Y."/>
            <person name="Shah S."/>
            <person name="Dougan E. K."/>
            <person name="Thang M."/>
            <person name="Chan C."/>
        </authorList>
    </citation>
    <scope>NUCLEOTIDE SEQUENCE [LARGE SCALE GENOMIC DNA]</scope>
</reference>
<evidence type="ECO:0008006" key="4">
    <source>
        <dbReference type="Google" id="ProtNLM"/>
    </source>
</evidence>
<feature type="compositionally biased region" description="Low complexity" evidence="1">
    <location>
        <begin position="1"/>
        <end position="12"/>
    </location>
</feature>
<name>A0ABN9XTA3_9DINO</name>
<feature type="compositionally biased region" description="Low complexity" evidence="1">
    <location>
        <begin position="302"/>
        <end position="311"/>
    </location>
</feature>
<proteinExistence type="predicted"/>
<evidence type="ECO:0000313" key="3">
    <source>
        <dbReference type="Proteomes" id="UP001189429"/>
    </source>
</evidence>
<comment type="caution">
    <text evidence="2">The sequence shown here is derived from an EMBL/GenBank/DDBJ whole genome shotgun (WGS) entry which is preliminary data.</text>
</comment>
<feature type="non-terminal residue" evidence="2">
    <location>
        <position position="1"/>
    </location>
</feature>
<dbReference type="Proteomes" id="UP001189429">
    <property type="component" value="Unassembled WGS sequence"/>
</dbReference>
<accession>A0ABN9XTA3</accession>
<feature type="region of interest" description="Disordered" evidence="1">
    <location>
        <begin position="293"/>
        <end position="349"/>
    </location>
</feature>
<organism evidence="2 3">
    <name type="scientific">Prorocentrum cordatum</name>
    <dbReference type="NCBI Taxonomy" id="2364126"/>
    <lineage>
        <taxon>Eukaryota</taxon>
        <taxon>Sar</taxon>
        <taxon>Alveolata</taxon>
        <taxon>Dinophyceae</taxon>
        <taxon>Prorocentrales</taxon>
        <taxon>Prorocentraceae</taxon>
        <taxon>Prorocentrum</taxon>
    </lineage>
</organism>
<sequence length="349" mass="35457">AGAALGEAAQAAPKEEPAEASPAPSETGPPPEVAEAAPQVLNETGVERVLTSDDADKASTLFQDAACFLADGAVAYMWQLPLDSASSRQCRAWAGAAYNATAEFAAQTWRLLPSSAADLWERVPSPARAVLLEARDAARRHLRRAFAQAAEACPPLAEGAAALGEAAAAAAAAAEAAGRAGCEHAAALVESTRGALAGAVRLFLRRHPEHEAALGGLDPLAALAALLLGTAALAAEALRLVRLAGWAVRGAARLATRLLCAPLCCCRRRAAGGEIGGAAAGAPGGLPHDAALQARRARSRSRLSGATRSSSEQPAAGKAGLHETQAGRQKGRFQSPPRWVPSKQAKGGA</sequence>
<evidence type="ECO:0000313" key="2">
    <source>
        <dbReference type="EMBL" id="CAK0902610.1"/>
    </source>
</evidence>
<evidence type="ECO:0000256" key="1">
    <source>
        <dbReference type="SAM" id="MobiDB-lite"/>
    </source>
</evidence>
<gene>
    <name evidence="2" type="ORF">PCOR1329_LOCUS79181</name>
</gene>
<feature type="region of interest" description="Disordered" evidence="1">
    <location>
        <begin position="1"/>
        <end position="36"/>
    </location>
</feature>